<dbReference type="InterPro" id="IPR012551">
    <property type="entry name" value="DUF1707_SHOCT-like"/>
</dbReference>
<dbReference type="EMBL" id="BAAAQN010000009">
    <property type="protein sequence ID" value="GAA2023225.1"/>
    <property type="molecule type" value="Genomic_DNA"/>
</dbReference>
<protein>
    <recommendedName>
        <fullName evidence="1">DUF1707 domain-containing protein</fullName>
    </recommendedName>
</protein>
<comment type="caution">
    <text evidence="2">The sequence shown here is derived from an EMBL/GenBank/DDBJ whole genome shotgun (WGS) entry which is preliminary data.</text>
</comment>
<dbReference type="PANTHER" id="PTHR40763:SF5">
    <property type="entry name" value="MEMBRANE PROTEIN"/>
    <property type="match status" value="1"/>
</dbReference>
<dbReference type="PANTHER" id="PTHR40763">
    <property type="entry name" value="MEMBRANE PROTEIN-RELATED"/>
    <property type="match status" value="1"/>
</dbReference>
<dbReference type="Proteomes" id="UP001500751">
    <property type="component" value="Unassembled WGS sequence"/>
</dbReference>
<reference evidence="3" key="1">
    <citation type="journal article" date="2019" name="Int. J. Syst. Evol. Microbiol.">
        <title>The Global Catalogue of Microorganisms (GCM) 10K type strain sequencing project: providing services to taxonomists for standard genome sequencing and annotation.</title>
        <authorList>
            <consortium name="The Broad Institute Genomics Platform"/>
            <consortium name="The Broad Institute Genome Sequencing Center for Infectious Disease"/>
            <person name="Wu L."/>
            <person name="Ma J."/>
        </authorList>
    </citation>
    <scope>NUCLEOTIDE SEQUENCE [LARGE SCALE GENOMIC DNA]</scope>
    <source>
        <strain evidence="3">JCM 16014</strain>
    </source>
</reference>
<keyword evidence="3" id="KW-1185">Reference proteome</keyword>
<evidence type="ECO:0000313" key="2">
    <source>
        <dbReference type="EMBL" id="GAA2023225.1"/>
    </source>
</evidence>
<gene>
    <name evidence="2" type="ORF">GCM10009839_20920</name>
</gene>
<evidence type="ECO:0000313" key="3">
    <source>
        <dbReference type="Proteomes" id="UP001500751"/>
    </source>
</evidence>
<dbReference type="RefSeq" id="WP_344665329.1">
    <property type="nucleotide sequence ID" value="NZ_BAAAQN010000009.1"/>
</dbReference>
<accession>A0ABP5FBS2</accession>
<proteinExistence type="predicted"/>
<organism evidence="2 3">
    <name type="scientific">Catenulispora yoronensis</name>
    <dbReference type="NCBI Taxonomy" id="450799"/>
    <lineage>
        <taxon>Bacteria</taxon>
        <taxon>Bacillati</taxon>
        <taxon>Actinomycetota</taxon>
        <taxon>Actinomycetes</taxon>
        <taxon>Catenulisporales</taxon>
        <taxon>Catenulisporaceae</taxon>
        <taxon>Catenulispora</taxon>
    </lineage>
</organism>
<evidence type="ECO:0000259" key="1">
    <source>
        <dbReference type="Pfam" id="PF08044"/>
    </source>
</evidence>
<sequence length="209" mass="22988">MSGELEPTARAELRASHEDRDIVVDQLRVAAGDGRIDPDELDQRIEDALNARTYGELDRLIKDLPQSATAAGVARRSEAESSQSITITHGNTHKRGAWLVPRQLTVTVRHGTVELDFTEAVFHGAREVEIVLDTRHCNLRMTVPDGSTFDTSALVVRHTNVNQRDLGAAGPNAVRLVISGQTQHTNLRVRKLSGLAARRRAKQAQRALP</sequence>
<dbReference type="Pfam" id="PF08044">
    <property type="entry name" value="DUF1707"/>
    <property type="match status" value="1"/>
</dbReference>
<feature type="domain" description="DUF1707" evidence="1">
    <location>
        <begin position="13"/>
        <end position="65"/>
    </location>
</feature>
<name>A0ABP5FBS2_9ACTN</name>